<organism evidence="9 10">
    <name type="scientific">Vibrio genomosp. F10</name>
    <dbReference type="NCBI Taxonomy" id="723171"/>
    <lineage>
        <taxon>Bacteria</taxon>
        <taxon>Pseudomonadati</taxon>
        <taxon>Pseudomonadota</taxon>
        <taxon>Gammaproteobacteria</taxon>
        <taxon>Vibrionales</taxon>
        <taxon>Vibrionaceae</taxon>
        <taxon>Vibrio</taxon>
    </lineage>
</organism>
<dbReference type="Gene3D" id="3.40.1160.10">
    <property type="entry name" value="Acetylglutamate kinase-like"/>
    <property type="match status" value="1"/>
</dbReference>
<comment type="catalytic activity">
    <reaction evidence="7">
        <text>L-aspartate + ATP = 4-phospho-L-aspartate + ADP</text>
        <dbReference type="Rhea" id="RHEA:23776"/>
        <dbReference type="ChEBI" id="CHEBI:29991"/>
        <dbReference type="ChEBI" id="CHEBI:30616"/>
        <dbReference type="ChEBI" id="CHEBI:57535"/>
        <dbReference type="ChEBI" id="CHEBI:456216"/>
        <dbReference type="EC" id="2.7.2.4"/>
    </reaction>
</comment>
<evidence type="ECO:0000259" key="8">
    <source>
        <dbReference type="Pfam" id="PF00696"/>
    </source>
</evidence>
<keyword evidence="10" id="KW-1185">Reference proteome</keyword>
<evidence type="ECO:0000256" key="5">
    <source>
        <dbReference type="ARBA" id="ARBA00022777"/>
    </source>
</evidence>
<dbReference type="SUPFAM" id="SSF53633">
    <property type="entry name" value="Carbamate kinase-like"/>
    <property type="match status" value="1"/>
</dbReference>
<dbReference type="EC" id="2.7.2.4" evidence="2"/>
<gene>
    <name evidence="9" type="ORF">A6E14_07745</name>
</gene>
<name>A0A1B9R095_9VIBR</name>
<evidence type="ECO:0000313" key="10">
    <source>
        <dbReference type="Proteomes" id="UP000093173"/>
    </source>
</evidence>
<dbReference type="PANTHER" id="PTHR21499:SF3">
    <property type="entry name" value="ASPARTOKINASE"/>
    <property type="match status" value="1"/>
</dbReference>
<protein>
    <recommendedName>
        <fullName evidence="2">aspartate kinase</fullName>
        <ecNumber evidence="2">2.7.2.4</ecNumber>
    </recommendedName>
</protein>
<evidence type="ECO:0000256" key="7">
    <source>
        <dbReference type="ARBA" id="ARBA00047872"/>
    </source>
</evidence>
<dbReference type="GO" id="GO:0009089">
    <property type="term" value="P:lysine biosynthetic process via diaminopimelate"/>
    <property type="evidence" value="ECO:0007669"/>
    <property type="project" value="TreeGrafter"/>
</dbReference>
<keyword evidence="3" id="KW-0808">Transferase</keyword>
<comment type="caution">
    <text evidence="9">The sequence shown here is derived from an EMBL/GenBank/DDBJ whole genome shotgun (WGS) entry which is preliminary data.</text>
</comment>
<evidence type="ECO:0000313" key="9">
    <source>
        <dbReference type="EMBL" id="OCH77374.1"/>
    </source>
</evidence>
<dbReference type="PANTHER" id="PTHR21499">
    <property type="entry name" value="ASPARTATE KINASE"/>
    <property type="match status" value="1"/>
</dbReference>
<dbReference type="RefSeq" id="WP_065576612.1">
    <property type="nucleotide sequence ID" value="NZ_JBNGCH010000377.1"/>
</dbReference>
<keyword evidence="5 9" id="KW-0418">Kinase</keyword>
<sequence length="477" mass="52888">MTYTVEKIGGTSMSDFDSVLDNILLRPTQNSHMYHRAFVVSAYGGFTDALLECKRTQHPGVYQLIANSDERWREELETVERRMLLTNEHMFADPMERIPADNFIRSRIAEAKSCIINLLDVCQYGQFDLAQYLPQIREFLASIGEVHSAYNTATKLKGMGINAKFVDLSMWDAQDMPETLDDCIQAAFELIDVTKELPIVTGYAASKEGVMSNYDRGYSEMTFSRLACVTKADLAIIHKEYYLSTADPRLVGAHKVQPIGETNFDVTDQLASLGMEAIHPNAADGLRKSGIRLQIKNTFEPEHKGTMISETFQSEDDSVEIVAGKDKVHAVHLFDQDKACQLDLVSLEMMKIIADTEVGLISKEMDANSLTYYLNGNTDSINEVQARVKLSYPDAQIKGQTVALVSAIGSSLNTHETLAIGTQALINEGIAPIALHAPIRNVSVQYIVEEANYKQALSIVHDALCNSNQTNNTLNAA</sequence>
<dbReference type="GO" id="GO:0004072">
    <property type="term" value="F:aspartate kinase activity"/>
    <property type="evidence" value="ECO:0007669"/>
    <property type="project" value="UniProtKB-EC"/>
</dbReference>
<dbReference type="InterPro" id="IPR045865">
    <property type="entry name" value="ACT-like_dom_sf"/>
</dbReference>
<dbReference type="AlphaFoldDB" id="A0A1B9R095"/>
<dbReference type="Pfam" id="PF00696">
    <property type="entry name" value="AA_kinase"/>
    <property type="match status" value="1"/>
</dbReference>
<evidence type="ECO:0000256" key="4">
    <source>
        <dbReference type="ARBA" id="ARBA00022741"/>
    </source>
</evidence>
<dbReference type="GO" id="GO:0009090">
    <property type="term" value="P:homoserine biosynthetic process"/>
    <property type="evidence" value="ECO:0007669"/>
    <property type="project" value="TreeGrafter"/>
</dbReference>
<reference evidence="10" key="1">
    <citation type="submission" date="2016-06" db="EMBL/GenBank/DDBJ databases">
        <authorList>
            <person name="Hehemann J.-H."/>
            <person name="Arevalo P."/>
            <person name="Datta M.S."/>
            <person name="Polz M.F."/>
        </authorList>
    </citation>
    <scope>NUCLEOTIDE SEQUENCE [LARGE SCALE GENOMIC DNA]</scope>
    <source>
        <strain evidence="10">9CSC122</strain>
    </source>
</reference>
<dbReference type="GO" id="GO:0005829">
    <property type="term" value="C:cytosol"/>
    <property type="evidence" value="ECO:0007669"/>
    <property type="project" value="TreeGrafter"/>
</dbReference>
<evidence type="ECO:0000256" key="3">
    <source>
        <dbReference type="ARBA" id="ARBA00022679"/>
    </source>
</evidence>
<keyword evidence="4" id="KW-0547">Nucleotide-binding</keyword>
<keyword evidence="6" id="KW-0067">ATP-binding</keyword>
<dbReference type="NCBIfam" id="NF006614">
    <property type="entry name" value="PRK09181.1"/>
    <property type="match status" value="1"/>
</dbReference>
<evidence type="ECO:0000256" key="2">
    <source>
        <dbReference type="ARBA" id="ARBA00013059"/>
    </source>
</evidence>
<evidence type="ECO:0000256" key="6">
    <source>
        <dbReference type="ARBA" id="ARBA00022840"/>
    </source>
</evidence>
<accession>A0A1B9R095</accession>
<feature type="domain" description="Aspartate/glutamate/uridylate kinase" evidence="8">
    <location>
        <begin position="4"/>
        <end position="297"/>
    </location>
</feature>
<dbReference type="InterPro" id="IPR001048">
    <property type="entry name" value="Asp/Glu/Uridylate_kinase"/>
</dbReference>
<evidence type="ECO:0000256" key="1">
    <source>
        <dbReference type="ARBA" id="ARBA00010122"/>
    </source>
</evidence>
<dbReference type="GO" id="GO:0005524">
    <property type="term" value="F:ATP binding"/>
    <property type="evidence" value="ECO:0007669"/>
    <property type="project" value="UniProtKB-KW"/>
</dbReference>
<proteinExistence type="inferred from homology"/>
<dbReference type="Proteomes" id="UP000093173">
    <property type="component" value="Unassembled WGS sequence"/>
</dbReference>
<dbReference type="SUPFAM" id="SSF55021">
    <property type="entry name" value="ACT-like"/>
    <property type="match status" value="1"/>
</dbReference>
<dbReference type="InterPro" id="IPR036393">
    <property type="entry name" value="AceGlu_kinase-like_sf"/>
</dbReference>
<dbReference type="EMBL" id="MAJZ01000377">
    <property type="protein sequence ID" value="OCH77374.1"/>
    <property type="molecule type" value="Genomic_DNA"/>
</dbReference>
<comment type="similarity">
    <text evidence="1">Belongs to the aspartokinase family.</text>
</comment>